<comment type="caution">
    <text evidence="1">The sequence shown here is derived from an EMBL/GenBank/DDBJ whole genome shotgun (WGS) entry which is preliminary data.</text>
</comment>
<organism evidence="1 2">
    <name type="scientific">Candidatus Acidulodesulfobacterium acidiphilum</name>
    <dbReference type="NCBI Taxonomy" id="2597224"/>
    <lineage>
        <taxon>Bacteria</taxon>
        <taxon>Deltaproteobacteria</taxon>
        <taxon>Candidatus Acidulodesulfobacterales</taxon>
        <taxon>Candidatus Acidulodesulfobacterium</taxon>
    </lineage>
</organism>
<dbReference type="AlphaFoldDB" id="A0A520XGC2"/>
<dbReference type="EMBL" id="SHMQ01000002">
    <property type="protein sequence ID" value="RZV40234.1"/>
    <property type="molecule type" value="Genomic_DNA"/>
</dbReference>
<gene>
    <name evidence="1" type="ORF">EVJ48_01710</name>
</gene>
<reference evidence="1 2" key="1">
    <citation type="submission" date="2019-01" db="EMBL/GenBank/DDBJ databases">
        <title>Insights into ecological role of a new deltaproteobacterial order Candidatus Sinidesulfobacterales (Sva0485) by metagenomics and metatranscriptomics.</title>
        <authorList>
            <person name="Tan S."/>
            <person name="Liu J."/>
            <person name="Fang Y."/>
            <person name="Hedlund B."/>
            <person name="Lian Z.-H."/>
            <person name="Huang L.-Y."/>
            <person name="Li J.-T."/>
            <person name="Huang L.-N."/>
            <person name="Li W.-J."/>
            <person name="Jiang H.-C."/>
            <person name="Dong H.-L."/>
            <person name="Shu W.-S."/>
        </authorList>
    </citation>
    <scope>NUCLEOTIDE SEQUENCE [LARGE SCALE GENOMIC DNA]</scope>
    <source>
        <strain evidence="1">AP4</strain>
    </source>
</reference>
<accession>A0A520XGC2</accession>
<protein>
    <submittedName>
        <fullName evidence="1">Uncharacterized protein</fullName>
    </submittedName>
</protein>
<evidence type="ECO:0000313" key="2">
    <source>
        <dbReference type="Proteomes" id="UP000322454"/>
    </source>
</evidence>
<evidence type="ECO:0000313" key="1">
    <source>
        <dbReference type="EMBL" id="RZV40234.1"/>
    </source>
</evidence>
<proteinExistence type="predicted"/>
<dbReference type="Proteomes" id="UP000322454">
    <property type="component" value="Unassembled WGS sequence"/>
</dbReference>
<sequence>MKKDDKAIIVIIANNEFRSVEVFNKDSRKIIDEGGGDYDGMDIDEYIEYRTDDYAFSNEAFSYVILEKEEIKNIVSMIDLD</sequence>
<name>A0A520XGC2_9DELT</name>